<evidence type="ECO:0000256" key="3">
    <source>
        <dbReference type="ARBA" id="ARBA00023125"/>
    </source>
</evidence>
<organism evidence="8 9">
    <name type="scientific">Dioscorea zingiberensis</name>
    <dbReference type="NCBI Taxonomy" id="325984"/>
    <lineage>
        <taxon>Eukaryota</taxon>
        <taxon>Viridiplantae</taxon>
        <taxon>Streptophyta</taxon>
        <taxon>Embryophyta</taxon>
        <taxon>Tracheophyta</taxon>
        <taxon>Spermatophyta</taxon>
        <taxon>Magnoliopsida</taxon>
        <taxon>Liliopsida</taxon>
        <taxon>Dioscoreales</taxon>
        <taxon>Dioscoreaceae</taxon>
        <taxon>Dioscorea</taxon>
    </lineage>
</organism>
<feature type="transmembrane region" description="Helical" evidence="6">
    <location>
        <begin position="533"/>
        <end position="557"/>
    </location>
</feature>
<keyword evidence="6" id="KW-0472">Membrane</keyword>
<keyword evidence="6" id="KW-0812">Transmembrane</keyword>
<evidence type="ECO:0000256" key="1">
    <source>
        <dbReference type="ARBA" id="ARBA00004123"/>
    </source>
</evidence>
<evidence type="ECO:0000313" key="9">
    <source>
        <dbReference type="Proteomes" id="UP001085076"/>
    </source>
</evidence>
<dbReference type="SUPFAM" id="SSF101941">
    <property type="entry name" value="NAC domain"/>
    <property type="match status" value="1"/>
</dbReference>
<keyword evidence="5" id="KW-0539">Nucleus</keyword>
<dbReference type="Pfam" id="PF02365">
    <property type="entry name" value="NAM"/>
    <property type="match status" value="1"/>
</dbReference>
<evidence type="ECO:0000256" key="6">
    <source>
        <dbReference type="SAM" id="Phobius"/>
    </source>
</evidence>
<sequence>MAFKIKNGKEGLYVLVAITPSFWENEILENISRGTVNGYDCIPSKRLASQAATSKRTRDLKERHQNPIFDLVSPLPSLSSLSPSPPQVFHEMEIKNVLSLPLGFGFYPTDVELVSHYLKRKSLGLNIDFNIIPEVDIYKHEPWDLPAKCHVPTRDCKWHFFTTRDRKYPNGLRSNRATEAGYWKSTGKDRRIRSKNCVVGTKKTLVFHKGRPPSGKRTDWIMHEYYLDENEYKASPGMKDTFVLCRITKRDGLVQETEELYEIDNCANQPEDAVANLVVQCDDDVKAWIEELYEPNFCTIPAITGTKEKDNLIAPKQEVENPCSPPNISEDSVHFLPEIDNTNCFLDTDFFDFNLDMFGEYGAGVALDDILTLSSAGEHTENPMQGMNSSTILNMVGSHGSNFIGENDEDTKNTRSDNAGIQIRQRHPRFSNTITKEKIRLQVHKMEGGNREIMNKTVEYANEDHHLEFNNGIGSNEHWQPPKEEISLNEQYSENSSSVLTSNLPKRRFSLGNPDRVRSIQPENTGYFRRLNILFVAGIAALILYFLLCDATPFFGITSRSDL</sequence>
<dbReference type="GO" id="GO:0003677">
    <property type="term" value="F:DNA binding"/>
    <property type="evidence" value="ECO:0007669"/>
    <property type="project" value="UniProtKB-KW"/>
</dbReference>
<dbReference type="PANTHER" id="PTHR31744">
    <property type="entry name" value="PROTEIN CUP-SHAPED COTYLEDON 2-RELATED"/>
    <property type="match status" value="1"/>
</dbReference>
<evidence type="ECO:0000256" key="2">
    <source>
        <dbReference type="ARBA" id="ARBA00023015"/>
    </source>
</evidence>
<reference evidence="8" key="2">
    <citation type="journal article" date="2022" name="Hortic Res">
        <title>The genome of Dioscorea zingiberensis sheds light on the biosynthesis, origin and evolution of the medicinally important diosgenin saponins.</title>
        <authorList>
            <person name="Li Y."/>
            <person name="Tan C."/>
            <person name="Li Z."/>
            <person name="Guo J."/>
            <person name="Li S."/>
            <person name="Chen X."/>
            <person name="Wang C."/>
            <person name="Dai X."/>
            <person name="Yang H."/>
            <person name="Song W."/>
            <person name="Hou L."/>
            <person name="Xu J."/>
            <person name="Tong Z."/>
            <person name="Xu A."/>
            <person name="Yuan X."/>
            <person name="Wang W."/>
            <person name="Yang Q."/>
            <person name="Chen L."/>
            <person name="Sun Z."/>
            <person name="Wang K."/>
            <person name="Pan B."/>
            <person name="Chen J."/>
            <person name="Bao Y."/>
            <person name="Liu F."/>
            <person name="Qi X."/>
            <person name="Gang D.R."/>
            <person name="Wen J."/>
            <person name="Li J."/>
        </authorList>
    </citation>
    <scope>NUCLEOTIDE SEQUENCE</scope>
    <source>
        <strain evidence="8">Dzin_1.0</strain>
    </source>
</reference>
<dbReference type="EMBL" id="JAGGNH010000001">
    <property type="protein sequence ID" value="KAJ0989045.1"/>
    <property type="molecule type" value="Genomic_DNA"/>
</dbReference>
<feature type="domain" description="NAC" evidence="7">
    <location>
        <begin position="100"/>
        <end position="250"/>
    </location>
</feature>
<comment type="subcellular location">
    <subcellularLocation>
        <location evidence="1">Nucleus</location>
    </subcellularLocation>
</comment>
<dbReference type="PANTHER" id="PTHR31744:SF235">
    <property type="entry name" value="NAC DOMAIN-CONTAINING PROTEIN"/>
    <property type="match status" value="1"/>
</dbReference>
<evidence type="ECO:0000256" key="5">
    <source>
        <dbReference type="ARBA" id="ARBA00023242"/>
    </source>
</evidence>
<dbReference type="Gene3D" id="2.170.150.80">
    <property type="entry name" value="NAC domain"/>
    <property type="match status" value="1"/>
</dbReference>
<dbReference type="InterPro" id="IPR003441">
    <property type="entry name" value="NAC-dom"/>
</dbReference>
<evidence type="ECO:0000256" key="4">
    <source>
        <dbReference type="ARBA" id="ARBA00023163"/>
    </source>
</evidence>
<dbReference type="GO" id="GO:0005634">
    <property type="term" value="C:nucleus"/>
    <property type="evidence" value="ECO:0007669"/>
    <property type="project" value="UniProtKB-SubCell"/>
</dbReference>
<keyword evidence="3" id="KW-0238">DNA-binding</keyword>
<dbReference type="FunFam" id="2.170.150.80:FF:000002">
    <property type="entry name" value="Nac domain-containing protein 86"/>
    <property type="match status" value="1"/>
</dbReference>
<proteinExistence type="predicted"/>
<dbReference type="GO" id="GO:0006355">
    <property type="term" value="P:regulation of DNA-templated transcription"/>
    <property type="evidence" value="ECO:0007669"/>
    <property type="project" value="InterPro"/>
</dbReference>
<dbReference type="InterPro" id="IPR036093">
    <property type="entry name" value="NAC_dom_sf"/>
</dbReference>
<dbReference type="OrthoDB" id="1912886at2759"/>
<keyword evidence="2" id="KW-0805">Transcription regulation</keyword>
<evidence type="ECO:0000259" key="7">
    <source>
        <dbReference type="PROSITE" id="PS51005"/>
    </source>
</evidence>
<comment type="caution">
    <text evidence="8">The sequence shown here is derived from an EMBL/GenBank/DDBJ whole genome shotgun (WGS) entry which is preliminary data.</text>
</comment>
<gene>
    <name evidence="8" type="ORF">J5N97_007401</name>
</gene>
<protein>
    <recommendedName>
        <fullName evidence="7">NAC domain-containing protein</fullName>
    </recommendedName>
</protein>
<accession>A0A9D5DC79</accession>
<keyword evidence="6" id="KW-1133">Transmembrane helix</keyword>
<name>A0A9D5DC79_9LILI</name>
<dbReference type="AlphaFoldDB" id="A0A9D5DC79"/>
<dbReference type="PROSITE" id="PS51005">
    <property type="entry name" value="NAC"/>
    <property type="match status" value="1"/>
</dbReference>
<reference evidence="8" key="1">
    <citation type="submission" date="2021-03" db="EMBL/GenBank/DDBJ databases">
        <authorList>
            <person name="Li Z."/>
            <person name="Yang C."/>
        </authorList>
    </citation>
    <scope>NUCLEOTIDE SEQUENCE</scope>
    <source>
        <strain evidence="8">Dzin_1.0</strain>
        <tissue evidence="8">Leaf</tissue>
    </source>
</reference>
<keyword evidence="4" id="KW-0804">Transcription</keyword>
<dbReference type="Proteomes" id="UP001085076">
    <property type="component" value="Miscellaneous, Linkage group lg01"/>
</dbReference>
<keyword evidence="9" id="KW-1185">Reference proteome</keyword>
<evidence type="ECO:0000313" key="8">
    <source>
        <dbReference type="EMBL" id="KAJ0989045.1"/>
    </source>
</evidence>